<gene>
    <name evidence="1" type="ORF">Hypma_007521</name>
</gene>
<proteinExistence type="predicted"/>
<organism evidence="1 2">
    <name type="scientific">Hypsizygus marmoreus</name>
    <name type="common">White beech mushroom</name>
    <name type="synonym">Agaricus marmoreus</name>
    <dbReference type="NCBI Taxonomy" id="39966"/>
    <lineage>
        <taxon>Eukaryota</taxon>
        <taxon>Fungi</taxon>
        <taxon>Dikarya</taxon>
        <taxon>Basidiomycota</taxon>
        <taxon>Agaricomycotina</taxon>
        <taxon>Agaricomycetes</taxon>
        <taxon>Agaricomycetidae</taxon>
        <taxon>Agaricales</taxon>
        <taxon>Tricholomatineae</taxon>
        <taxon>Lyophyllaceae</taxon>
        <taxon>Hypsizygus</taxon>
    </lineage>
</organism>
<dbReference type="EMBL" id="LUEZ02000041">
    <property type="protein sequence ID" value="RDB25323.1"/>
    <property type="molecule type" value="Genomic_DNA"/>
</dbReference>
<dbReference type="InParanoid" id="A0A369K0C1"/>
<comment type="caution">
    <text evidence="1">The sequence shown here is derived from an EMBL/GenBank/DDBJ whole genome shotgun (WGS) entry which is preliminary data.</text>
</comment>
<sequence length="90" mass="10150">MSFSEFSWQIGYYHLCGANPAVLHHTAFCDFESVFSGSLEPPRWRTSTGLASSSVSHDLLMIKYTSDLLKQNFALLLASRTSRCSWQAEQ</sequence>
<reference evidence="1" key="1">
    <citation type="submission" date="2018-04" db="EMBL/GenBank/DDBJ databases">
        <title>Whole genome sequencing of Hypsizygus marmoreus.</title>
        <authorList>
            <person name="Choi I.-G."/>
            <person name="Min B."/>
            <person name="Kim J.-G."/>
            <person name="Kim S."/>
            <person name="Oh Y.-L."/>
            <person name="Kong W.-S."/>
            <person name="Park H."/>
            <person name="Jeong J."/>
            <person name="Song E.-S."/>
        </authorList>
    </citation>
    <scope>NUCLEOTIDE SEQUENCE [LARGE SCALE GENOMIC DNA]</scope>
    <source>
        <strain evidence="1">51987-8</strain>
    </source>
</reference>
<accession>A0A369K0C1</accession>
<evidence type="ECO:0000313" key="2">
    <source>
        <dbReference type="Proteomes" id="UP000076154"/>
    </source>
</evidence>
<evidence type="ECO:0000313" key="1">
    <source>
        <dbReference type="EMBL" id="RDB25323.1"/>
    </source>
</evidence>
<dbReference type="Proteomes" id="UP000076154">
    <property type="component" value="Unassembled WGS sequence"/>
</dbReference>
<protein>
    <submittedName>
        <fullName evidence="1">Uncharacterized protein</fullName>
    </submittedName>
</protein>
<keyword evidence="2" id="KW-1185">Reference proteome</keyword>
<name>A0A369K0C1_HYPMA</name>
<dbReference type="AlphaFoldDB" id="A0A369K0C1"/>